<evidence type="ECO:0000256" key="4">
    <source>
        <dbReference type="ARBA" id="ARBA00022989"/>
    </source>
</evidence>
<dbReference type="Pfam" id="PF07947">
    <property type="entry name" value="YhhN"/>
    <property type="match status" value="1"/>
</dbReference>
<evidence type="ECO:0000256" key="3">
    <source>
        <dbReference type="ARBA" id="ARBA00022692"/>
    </source>
</evidence>
<evidence type="ECO:0000313" key="7">
    <source>
        <dbReference type="EMBL" id="MEX6633120.1"/>
    </source>
</evidence>
<evidence type="ECO:0000256" key="2">
    <source>
        <dbReference type="ARBA" id="ARBA00007375"/>
    </source>
</evidence>
<evidence type="ECO:0000256" key="5">
    <source>
        <dbReference type="ARBA" id="ARBA00023136"/>
    </source>
</evidence>
<dbReference type="EMBL" id="JBEHZE010000001">
    <property type="protein sequence ID" value="MEX6633120.1"/>
    <property type="molecule type" value="Genomic_DNA"/>
</dbReference>
<dbReference type="PANTHER" id="PTHR31885">
    <property type="entry name" value="GH04784P"/>
    <property type="match status" value="1"/>
</dbReference>
<evidence type="ECO:0000313" key="8">
    <source>
        <dbReference type="Proteomes" id="UP001560685"/>
    </source>
</evidence>
<gene>
    <name evidence="7" type="ORF">ABFZ84_06110</name>
</gene>
<feature type="transmembrane region" description="Helical" evidence="6">
    <location>
        <begin position="110"/>
        <end position="131"/>
    </location>
</feature>
<accession>A0ABV3Z2W8</accession>
<keyword evidence="5 6" id="KW-0472">Membrane</keyword>
<comment type="subcellular location">
    <subcellularLocation>
        <location evidence="1">Membrane</location>
        <topology evidence="1">Multi-pass membrane protein</topology>
    </subcellularLocation>
</comment>
<keyword evidence="4 6" id="KW-1133">Transmembrane helix</keyword>
<dbReference type="Proteomes" id="UP001560685">
    <property type="component" value="Unassembled WGS sequence"/>
</dbReference>
<feature type="transmembrane region" description="Helical" evidence="6">
    <location>
        <begin position="143"/>
        <end position="161"/>
    </location>
</feature>
<reference evidence="7 8" key="1">
    <citation type="submission" date="2024-05" db="EMBL/GenBank/DDBJ databases">
        <title>Three bacterial strains, DH-69, EH-24, and ECK-19 isolated from coastal sediments.</title>
        <authorList>
            <person name="Ye Y.-Q."/>
            <person name="Du Z.-J."/>
        </authorList>
    </citation>
    <scope>NUCLEOTIDE SEQUENCE [LARGE SCALE GENOMIC DNA]</scope>
    <source>
        <strain evidence="7 8">ECK-19</strain>
    </source>
</reference>
<keyword evidence="8" id="KW-1185">Reference proteome</keyword>
<protein>
    <submittedName>
        <fullName evidence="7">Lysoplasmalogenase</fullName>
    </submittedName>
</protein>
<comment type="caution">
    <text evidence="7">The sequence shown here is derived from an EMBL/GenBank/DDBJ whole genome shotgun (WGS) entry which is preliminary data.</text>
</comment>
<evidence type="ECO:0000256" key="1">
    <source>
        <dbReference type="ARBA" id="ARBA00004141"/>
    </source>
</evidence>
<name>A0ABV3Z2W8_9PROT</name>
<sequence length="217" mass="23044">MSQNIFIIVCIIFVGLLIIAEYRAAKRLDSGFLKWVAKPAASLAFVLVALTGGALDTTYGCWILIGLVFCLLGDVFLIPTGARTFLAGMGAFAIGHLAYVGAFLSTGPEISGLFLIGSAGMAGFAILALRWLWPNLAEFKWPVTVYSAIIAIMVATSFLAAPGQSSAPNWVVIAGALGFAISDIAVSRDKFITHQFFNKSWGLPLYFGAQLLLASSV</sequence>
<evidence type="ECO:0000256" key="6">
    <source>
        <dbReference type="SAM" id="Phobius"/>
    </source>
</evidence>
<keyword evidence="3 6" id="KW-0812">Transmembrane</keyword>
<feature type="transmembrane region" description="Helical" evidence="6">
    <location>
        <begin position="167"/>
        <end position="186"/>
    </location>
</feature>
<dbReference type="PANTHER" id="PTHR31885:SF6">
    <property type="entry name" value="GH04784P"/>
    <property type="match status" value="1"/>
</dbReference>
<feature type="transmembrane region" description="Helical" evidence="6">
    <location>
        <begin position="61"/>
        <end position="78"/>
    </location>
</feature>
<comment type="similarity">
    <text evidence="2">Belongs to the TMEM86 family.</text>
</comment>
<feature type="transmembrane region" description="Helical" evidence="6">
    <location>
        <begin position="36"/>
        <end position="55"/>
    </location>
</feature>
<dbReference type="RefSeq" id="WP_369313064.1">
    <property type="nucleotide sequence ID" value="NZ_JBEHZE010000001.1"/>
</dbReference>
<dbReference type="InterPro" id="IPR012506">
    <property type="entry name" value="TMEM86B-like"/>
</dbReference>
<proteinExistence type="inferred from homology"/>
<feature type="transmembrane region" description="Helical" evidence="6">
    <location>
        <begin position="85"/>
        <end position="104"/>
    </location>
</feature>
<organism evidence="7 8">
    <name type="scientific">Hyphococcus lacteus</name>
    <dbReference type="NCBI Taxonomy" id="3143536"/>
    <lineage>
        <taxon>Bacteria</taxon>
        <taxon>Pseudomonadati</taxon>
        <taxon>Pseudomonadota</taxon>
        <taxon>Alphaproteobacteria</taxon>
        <taxon>Parvularculales</taxon>
        <taxon>Parvularculaceae</taxon>
        <taxon>Hyphococcus</taxon>
    </lineage>
</organism>
<feature type="transmembrane region" description="Helical" evidence="6">
    <location>
        <begin position="6"/>
        <end position="24"/>
    </location>
</feature>